<dbReference type="HOGENOM" id="CLU_071531_0_0_10"/>
<dbReference type="Proteomes" id="UP000002011">
    <property type="component" value="Chromosome"/>
</dbReference>
<name>C6W306_DYAFD</name>
<feature type="domain" description="SHOCT" evidence="2">
    <location>
        <begin position="238"/>
        <end position="264"/>
    </location>
</feature>
<reference evidence="3 4" key="1">
    <citation type="journal article" date="2009" name="Stand. Genomic Sci.">
        <title>Complete genome sequence of Dyadobacter fermentans type strain (NS114).</title>
        <authorList>
            <person name="Lang E."/>
            <person name="Lapidus A."/>
            <person name="Chertkov O."/>
            <person name="Brettin T."/>
            <person name="Detter J.C."/>
            <person name="Han C."/>
            <person name="Copeland A."/>
            <person name="Glavina Del Rio T."/>
            <person name="Nolan M."/>
            <person name="Chen F."/>
            <person name="Lucas S."/>
            <person name="Tice H."/>
            <person name="Cheng J.F."/>
            <person name="Land M."/>
            <person name="Hauser L."/>
            <person name="Chang Y.J."/>
            <person name="Jeffries C.D."/>
            <person name="Kopitz M."/>
            <person name="Bruce D."/>
            <person name="Goodwin L."/>
            <person name="Pitluck S."/>
            <person name="Ovchinnikova G."/>
            <person name="Pati A."/>
            <person name="Ivanova N."/>
            <person name="Mavrommatis K."/>
            <person name="Chen A."/>
            <person name="Palaniappan K."/>
            <person name="Chain P."/>
            <person name="Bristow J."/>
            <person name="Eisen J.A."/>
            <person name="Markowitz V."/>
            <person name="Hugenholtz P."/>
            <person name="Goker M."/>
            <person name="Rohde M."/>
            <person name="Kyrpides N.C."/>
            <person name="Klenk H.P."/>
        </authorList>
    </citation>
    <scope>NUCLEOTIDE SEQUENCE [LARGE SCALE GENOMIC DNA]</scope>
    <source>
        <strain evidence="4">ATCC 700827 / DSM 18053 / CIP 107007 / KCTC 52180 / NS114</strain>
    </source>
</reference>
<feature type="region of interest" description="Disordered" evidence="1">
    <location>
        <begin position="98"/>
        <end position="118"/>
    </location>
</feature>
<dbReference type="InterPro" id="IPR018649">
    <property type="entry name" value="SHOCT"/>
</dbReference>
<dbReference type="STRING" id="471854.Dfer_4518"/>
<dbReference type="eggNOG" id="ENOG502ZA0Y">
    <property type="taxonomic scope" value="Bacteria"/>
</dbReference>
<proteinExistence type="predicted"/>
<dbReference type="AlphaFoldDB" id="C6W306"/>
<organism evidence="3 4">
    <name type="scientific">Dyadobacter fermentans (strain ATCC 700827 / DSM 18053 / CIP 107007 / KCTC 52180 / NS114)</name>
    <dbReference type="NCBI Taxonomy" id="471854"/>
    <lineage>
        <taxon>Bacteria</taxon>
        <taxon>Pseudomonadati</taxon>
        <taxon>Bacteroidota</taxon>
        <taxon>Cytophagia</taxon>
        <taxon>Cytophagales</taxon>
        <taxon>Spirosomataceae</taxon>
        <taxon>Dyadobacter</taxon>
    </lineage>
</organism>
<gene>
    <name evidence="3" type="ordered locus">Dfer_4518</name>
</gene>
<sequence>MKLLTQEGRQRLNEVAARYNLSTGTVESLLNAIIRGNGTMAQFNLQELGGQGQWMKGGMTMVGDMFNHSLRTTVEQVANELAELAATTVLFEERDDDMHKGTQAEDDAPGLAKQGNEDFSRATSSWPAIFGTPTSSGSQNNFRYAYFRAVHRLVVEENGQRTIYDTKHHQITGVSQQQGANSSFRFTSQEGVVDLNSLEKVSDPERQQQPTPEVAYDVTANADLRSQGKSPDEIIIATIEKLNVLFERGQITEEEFATKKRELLERL</sequence>
<evidence type="ECO:0000259" key="2">
    <source>
        <dbReference type="Pfam" id="PF09851"/>
    </source>
</evidence>
<dbReference type="EMBL" id="CP001619">
    <property type="protein sequence ID" value="ACT95719.1"/>
    <property type="molecule type" value="Genomic_DNA"/>
</dbReference>
<accession>C6W306</accession>
<protein>
    <recommendedName>
        <fullName evidence="2">SHOCT domain-containing protein</fullName>
    </recommendedName>
</protein>
<dbReference type="Pfam" id="PF09851">
    <property type="entry name" value="SHOCT"/>
    <property type="match status" value="1"/>
</dbReference>
<dbReference type="KEGG" id="dfe:Dfer_4518"/>
<keyword evidence="4" id="KW-1185">Reference proteome</keyword>
<dbReference type="OrthoDB" id="1778949at2"/>
<evidence type="ECO:0000313" key="3">
    <source>
        <dbReference type="EMBL" id="ACT95719.1"/>
    </source>
</evidence>
<evidence type="ECO:0000256" key="1">
    <source>
        <dbReference type="SAM" id="MobiDB-lite"/>
    </source>
</evidence>
<evidence type="ECO:0000313" key="4">
    <source>
        <dbReference type="Proteomes" id="UP000002011"/>
    </source>
</evidence>